<keyword evidence="10" id="KW-1185">Reference proteome</keyword>
<dbReference type="Pfam" id="PF00034">
    <property type="entry name" value="Cytochrom_C"/>
    <property type="match status" value="1"/>
</dbReference>
<evidence type="ECO:0000259" key="8">
    <source>
        <dbReference type="PROSITE" id="PS51007"/>
    </source>
</evidence>
<dbReference type="GO" id="GO:0009055">
    <property type="term" value="F:electron transfer activity"/>
    <property type="evidence" value="ECO:0007669"/>
    <property type="project" value="InterPro"/>
</dbReference>
<feature type="chain" id="PRO_5031507825" evidence="7">
    <location>
        <begin position="21"/>
        <end position="109"/>
    </location>
</feature>
<dbReference type="InterPro" id="IPR009056">
    <property type="entry name" value="Cyt_c-like_dom"/>
</dbReference>
<dbReference type="PANTHER" id="PTHR33751:SF9">
    <property type="entry name" value="CYTOCHROME C4"/>
    <property type="match status" value="1"/>
</dbReference>
<reference evidence="9 10" key="1">
    <citation type="submission" date="2020-08" db="EMBL/GenBank/DDBJ databases">
        <title>Functional genomics of gut bacteria from endangered species of beetles.</title>
        <authorList>
            <person name="Carlos-Shanley C."/>
        </authorList>
    </citation>
    <scope>NUCLEOTIDE SEQUENCE [LARGE SCALE GENOMIC DNA]</scope>
    <source>
        <strain evidence="9 10">S00202</strain>
    </source>
</reference>
<evidence type="ECO:0000256" key="7">
    <source>
        <dbReference type="SAM" id="SignalP"/>
    </source>
</evidence>
<dbReference type="AlphaFoldDB" id="A0A7X0BT47"/>
<organism evidence="9 10">
    <name type="scientific">Pseudomonas fluvialis</name>
    <dbReference type="NCBI Taxonomy" id="1793966"/>
    <lineage>
        <taxon>Bacteria</taxon>
        <taxon>Pseudomonadati</taxon>
        <taxon>Pseudomonadota</taxon>
        <taxon>Gammaproteobacteria</taxon>
        <taxon>Pseudomonadales</taxon>
        <taxon>Pseudomonadaceae</taxon>
        <taxon>Pseudomonas</taxon>
    </lineage>
</organism>
<evidence type="ECO:0000313" key="9">
    <source>
        <dbReference type="EMBL" id="MBB6340784.1"/>
    </source>
</evidence>
<evidence type="ECO:0000256" key="4">
    <source>
        <dbReference type="ARBA" id="ARBA00022982"/>
    </source>
</evidence>
<feature type="signal peptide" evidence="7">
    <location>
        <begin position="1"/>
        <end position="20"/>
    </location>
</feature>
<dbReference type="EMBL" id="JACHLL010000001">
    <property type="protein sequence ID" value="MBB6340784.1"/>
    <property type="molecule type" value="Genomic_DNA"/>
</dbReference>
<accession>A0A7X0BT47</accession>
<evidence type="ECO:0000256" key="6">
    <source>
        <dbReference type="PROSITE-ProRule" id="PRU00433"/>
    </source>
</evidence>
<feature type="domain" description="Cytochrome c" evidence="8">
    <location>
        <begin position="22"/>
        <end position="100"/>
    </location>
</feature>
<dbReference type="InterPro" id="IPR036909">
    <property type="entry name" value="Cyt_c-like_dom_sf"/>
</dbReference>
<keyword evidence="5 6" id="KW-0408">Iron</keyword>
<keyword evidence="3 6" id="KW-0479">Metal-binding</keyword>
<dbReference type="SUPFAM" id="SSF46626">
    <property type="entry name" value="Cytochrome c"/>
    <property type="match status" value="1"/>
</dbReference>
<evidence type="ECO:0000256" key="2">
    <source>
        <dbReference type="ARBA" id="ARBA00022617"/>
    </source>
</evidence>
<comment type="caution">
    <text evidence="9">The sequence shown here is derived from an EMBL/GenBank/DDBJ whole genome shotgun (WGS) entry which is preliminary data.</text>
</comment>
<evidence type="ECO:0000256" key="3">
    <source>
        <dbReference type="ARBA" id="ARBA00022723"/>
    </source>
</evidence>
<proteinExistence type="predicted"/>
<dbReference type="Gene3D" id="1.10.760.10">
    <property type="entry name" value="Cytochrome c-like domain"/>
    <property type="match status" value="1"/>
</dbReference>
<dbReference type="Proteomes" id="UP000557193">
    <property type="component" value="Unassembled WGS sequence"/>
</dbReference>
<protein>
    <submittedName>
        <fullName evidence="9">Cytochrome c553</fullName>
    </submittedName>
</protein>
<keyword evidence="2 6" id="KW-0349">Heme</keyword>
<sequence length="109" mass="11402">MSKLLVSLLLTLGTFGVVHAEGDAKAGLAKTAVCAACHGPDGETAAPTFPTLAGQSEAYLLKQLTDMRSGKRKTVEMTGLLDKLSDQDLADIAAFYASQNVSVIRSMSN</sequence>
<evidence type="ECO:0000313" key="10">
    <source>
        <dbReference type="Proteomes" id="UP000557193"/>
    </source>
</evidence>
<dbReference type="InterPro" id="IPR050597">
    <property type="entry name" value="Cytochrome_c_Oxidase_Subunit"/>
</dbReference>
<gene>
    <name evidence="9" type="ORF">HNP49_000934</name>
</gene>
<dbReference type="GO" id="GO:0046872">
    <property type="term" value="F:metal ion binding"/>
    <property type="evidence" value="ECO:0007669"/>
    <property type="project" value="UniProtKB-KW"/>
</dbReference>
<dbReference type="PANTHER" id="PTHR33751">
    <property type="entry name" value="CBB3-TYPE CYTOCHROME C OXIDASE SUBUNIT FIXP"/>
    <property type="match status" value="1"/>
</dbReference>
<name>A0A7X0BT47_9PSED</name>
<dbReference type="GO" id="GO:0020037">
    <property type="term" value="F:heme binding"/>
    <property type="evidence" value="ECO:0007669"/>
    <property type="project" value="InterPro"/>
</dbReference>
<keyword evidence="7" id="KW-0732">Signal</keyword>
<keyword evidence="1" id="KW-0813">Transport</keyword>
<dbReference type="PROSITE" id="PS51007">
    <property type="entry name" value="CYTC"/>
    <property type="match status" value="1"/>
</dbReference>
<keyword evidence="4" id="KW-0249">Electron transport</keyword>
<evidence type="ECO:0000256" key="1">
    <source>
        <dbReference type="ARBA" id="ARBA00022448"/>
    </source>
</evidence>
<evidence type="ECO:0000256" key="5">
    <source>
        <dbReference type="ARBA" id="ARBA00023004"/>
    </source>
</evidence>